<gene>
    <name evidence="10" type="ORF">CUN51_06305</name>
</gene>
<dbReference type="EMBL" id="PGTK01000006">
    <property type="protein sequence ID" value="PJF30792.1"/>
    <property type="molecule type" value="Genomic_DNA"/>
</dbReference>
<evidence type="ECO:0000256" key="4">
    <source>
        <dbReference type="ARBA" id="ARBA00022679"/>
    </source>
</evidence>
<feature type="transmembrane region" description="Helical" evidence="8">
    <location>
        <begin position="21"/>
        <end position="40"/>
    </location>
</feature>
<evidence type="ECO:0000259" key="9">
    <source>
        <dbReference type="Pfam" id="PF13231"/>
    </source>
</evidence>
<proteinExistence type="predicted"/>
<feature type="transmembrane region" description="Helical" evidence="8">
    <location>
        <begin position="329"/>
        <end position="345"/>
    </location>
</feature>
<keyword evidence="6 8" id="KW-1133">Transmembrane helix</keyword>
<protein>
    <recommendedName>
        <fullName evidence="9">Glycosyltransferase RgtA/B/C/D-like domain-containing protein</fullName>
    </recommendedName>
</protein>
<dbReference type="GO" id="GO:0009103">
    <property type="term" value="P:lipopolysaccharide biosynthetic process"/>
    <property type="evidence" value="ECO:0007669"/>
    <property type="project" value="UniProtKB-ARBA"/>
</dbReference>
<keyword evidence="7 8" id="KW-0472">Membrane</keyword>
<keyword evidence="3" id="KW-0328">Glycosyltransferase</keyword>
<organism evidence="10 11">
    <name type="scientific">Candidatus Thermofonsia Clade 1 bacterium</name>
    <dbReference type="NCBI Taxonomy" id="2364210"/>
    <lineage>
        <taxon>Bacteria</taxon>
        <taxon>Bacillati</taxon>
        <taxon>Chloroflexota</taxon>
        <taxon>Candidatus Thermofontia</taxon>
        <taxon>Candidatus Thermofonsia Clade 1</taxon>
    </lineage>
</organism>
<feature type="transmembrane region" description="Helical" evidence="8">
    <location>
        <begin position="186"/>
        <end position="219"/>
    </location>
</feature>
<feature type="transmembrane region" description="Helical" evidence="8">
    <location>
        <begin position="155"/>
        <end position="174"/>
    </location>
</feature>
<keyword evidence="4" id="KW-0808">Transferase</keyword>
<evidence type="ECO:0000313" key="10">
    <source>
        <dbReference type="EMBL" id="PJF30792.1"/>
    </source>
</evidence>
<keyword evidence="2" id="KW-1003">Cell membrane</keyword>
<reference evidence="10 11" key="1">
    <citation type="submission" date="2017-11" db="EMBL/GenBank/DDBJ databases">
        <title>Evolution of Phototrophy in the Chloroflexi Phylum Driven by Horizontal Gene Transfer.</title>
        <authorList>
            <person name="Ward L.M."/>
            <person name="Hemp J."/>
            <person name="Shih P.M."/>
            <person name="Mcglynn S.E."/>
            <person name="Fischer W."/>
        </authorList>
    </citation>
    <scope>NUCLEOTIDE SEQUENCE [LARGE SCALE GENOMIC DNA]</scope>
    <source>
        <strain evidence="10">CP2_2F</strain>
    </source>
</reference>
<evidence type="ECO:0000256" key="1">
    <source>
        <dbReference type="ARBA" id="ARBA00004651"/>
    </source>
</evidence>
<dbReference type="InterPro" id="IPR038731">
    <property type="entry name" value="RgtA/B/C-like"/>
</dbReference>
<dbReference type="PANTHER" id="PTHR33908">
    <property type="entry name" value="MANNOSYLTRANSFERASE YKCB-RELATED"/>
    <property type="match status" value="1"/>
</dbReference>
<dbReference type="AlphaFoldDB" id="A0A2M8NZS2"/>
<name>A0A2M8NZS2_9CHLR</name>
<feature type="transmembrane region" description="Helical" evidence="8">
    <location>
        <begin position="231"/>
        <end position="251"/>
    </location>
</feature>
<evidence type="ECO:0000256" key="8">
    <source>
        <dbReference type="SAM" id="Phobius"/>
    </source>
</evidence>
<evidence type="ECO:0000256" key="3">
    <source>
        <dbReference type="ARBA" id="ARBA00022676"/>
    </source>
</evidence>
<feature type="transmembrane region" description="Helical" evidence="8">
    <location>
        <begin position="357"/>
        <end position="377"/>
    </location>
</feature>
<dbReference type="GO" id="GO:0005886">
    <property type="term" value="C:plasma membrane"/>
    <property type="evidence" value="ECO:0007669"/>
    <property type="project" value="UniProtKB-SubCell"/>
</dbReference>
<feature type="transmembrane region" description="Helical" evidence="8">
    <location>
        <begin position="389"/>
        <end position="414"/>
    </location>
</feature>
<feature type="transmembrane region" description="Helical" evidence="8">
    <location>
        <begin position="101"/>
        <end position="122"/>
    </location>
</feature>
<keyword evidence="5 8" id="KW-0812">Transmembrane</keyword>
<comment type="caution">
    <text evidence="10">The sequence shown here is derived from an EMBL/GenBank/DDBJ whole genome shotgun (WGS) entry which is preliminary data.</text>
</comment>
<dbReference type="GO" id="GO:0016763">
    <property type="term" value="F:pentosyltransferase activity"/>
    <property type="evidence" value="ECO:0007669"/>
    <property type="project" value="TreeGrafter"/>
</dbReference>
<feature type="transmembrane region" description="Helical" evidence="8">
    <location>
        <begin position="129"/>
        <end position="149"/>
    </location>
</feature>
<comment type="subcellular location">
    <subcellularLocation>
        <location evidence="1">Cell membrane</location>
        <topology evidence="1">Multi-pass membrane protein</topology>
    </subcellularLocation>
</comment>
<feature type="domain" description="Glycosyltransferase RgtA/B/C/D-like" evidence="9">
    <location>
        <begin position="96"/>
        <end position="248"/>
    </location>
</feature>
<accession>A0A2M8NZS2</accession>
<feature type="transmembrane region" description="Helical" evidence="8">
    <location>
        <begin position="298"/>
        <end position="317"/>
    </location>
</feature>
<evidence type="ECO:0000256" key="5">
    <source>
        <dbReference type="ARBA" id="ARBA00022692"/>
    </source>
</evidence>
<evidence type="ECO:0000256" key="2">
    <source>
        <dbReference type="ARBA" id="ARBA00022475"/>
    </source>
</evidence>
<dbReference type="PANTHER" id="PTHR33908:SF11">
    <property type="entry name" value="MEMBRANE PROTEIN"/>
    <property type="match status" value="1"/>
</dbReference>
<evidence type="ECO:0000256" key="7">
    <source>
        <dbReference type="ARBA" id="ARBA00023136"/>
    </source>
</evidence>
<evidence type="ECO:0000313" key="11">
    <source>
        <dbReference type="Proteomes" id="UP000228921"/>
    </source>
</evidence>
<dbReference type="InterPro" id="IPR050297">
    <property type="entry name" value="LipidA_mod_glycosyltrf_83"/>
</dbReference>
<dbReference type="Proteomes" id="UP000228921">
    <property type="component" value="Unassembled WGS sequence"/>
</dbReference>
<dbReference type="Pfam" id="PF13231">
    <property type="entry name" value="PMT_2"/>
    <property type="match status" value="1"/>
</dbReference>
<sequence length="706" mass="78038">MRYTFRRYLAQHSIEDVLAQRTRLAAIIAVLLAAATLRIIGLTTLPQGFRDEEIVQLEIAALARSGAIASFYNVDDPNGGREGLFAVLHGWLSLPFGAGQLPLRVFAVWCGLLSLALIYTLGRRLFGHFAGLVAAIGMALTFYAIIVGRSITREALTLPLITLVLLLIAAAVHLRRQIAPQSPRLATYVLLGLALALTAYAHWIGLFLVPLFIAFVAYLRLTHQPISRRVIGYSLFSLLIALIVAIPYIGATLRAFPISSLNTLWLSRPENIGDFLSGLWQAIGGIGVYGDLLPQHNIPAVPLLNPVGFVLLLIGLIEAIRRFGRAPSYALPLLALIVGLLADSWTRGALNFSHQLLALPAIMLLMGAGAATFANFLRLALPRPTADSLILFGTVALTAATFFASTDLLFRVWANRNDVQSAYRARLGHLAAYLDRTYDDLSTSICTYALDWRSAAQNAEHRFAARPDPILLDWMLHRRDLDLRYSNCLTALVLTRGGEPQRYAFAYPSARARLPEPLAAWLQNATNVPVSGLPSGSVLIVNAEQIVADDFGQVILSQVWWTPEGSRAQTEPAQLPLRMGGYLTFEGYRLLPERESYHGGETINLITYWRADGEQVPDLRLFAHVSRNPDIAPALQNDLLNIEASLLRDRDVFIQIIELPLPPDFPEGEYFLSIGAYSERDGQRLPIYDGETPRSDRLFLRKIRVE</sequence>
<evidence type="ECO:0000256" key="6">
    <source>
        <dbReference type="ARBA" id="ARBA00022989"/>
    </source>
</evidence>